<dbReference type="GO" id="GO:0006355">
    <property type="term" value="P:regulation of DNA-templated transcription"/>
    <property type="evidence" value="ECO:0007669"/>
    <property type="project" value="UniProtKB-ARBA"/>
</dbReference>
<evidence type="ECO:0000256" key="1">
    <source>
        <dbReference type="ARBA" id="ARBA00023125"/>
    </source>
</evidence>
<evidence type="ECO:0000256" key="2">
    <source>
        <dbReference type="PROSITE-ProRule" id="PRU00335"/>
    </source>
</evidence>
<proteinExistence type="predicted"/>
<dbReference type="Pfam" id="PF00440">
    <property type="entry name" value="TetR_N"/>
    <property type="match status" value="1"/>
</dbReference>
<dbReference type="PROSITE" id="PS01081">
    <property type="entry name" value="HTH_TETR_1"/>
    <property type="match status" value="1"/>
</dbReference>
<dbReference type="GO" id="GO:0003677">
    <property type="term" value="F:DNA binding"/>
    <property type="evidence" value="ECO:0007669"/>
    <property type="project" value="UniProtKB-UniRule"/>
</dbReference>
<accession>Q114M5</accession>
<dbReference type="PROSITE" id="PS50977">
    <property type="entry name" value="HTH_TETR_2"/>
    <property type="match status" value="1"/>
</dbReference>
<dbReference type="EMBL" id="CP000393">
    <property type="protein sequence ID" value="ABG51049.1"/>
    <property type="molecule type" value="Genomic_DNA"/>
</dbReference>
<dbReference type="InterPro" id="IPR036271">
    <property type="entry name" value="Tet_transcr_reg_TetR-rel_C_sf"/>
</dbReference>
<protein>
    <submittedName>
        <fullName evidence="5">Transcriptional regulator, TetR family</fullName>
    </submittedName>
</protein>
<reference evidence="5" key="1">
    <citation type="submission" date="2006-06" db="EMBL/GenBank/DDBJ databases">
        <title>Complete sequence of Trichodesmium erythraeum IMS101.</title>
        <authorList>
            <consortium name="US DOE Joint Genome Institute"/>
            <person name="Copeland A."/>
            <person name="Lucas S."/>
            <person name="Lapidus A."/>
            <person name="Barry K."/>
            <person name="Detter J.C."/>
            <person name="Glavina del Rio T."/>
            <person name="Hammon N."/>
            <person name="Israni S."/>
            <person name="Dalin E."/>
            <person name="Tice H."/>
            <person name="Pitluck S."/>
            <person name="Kiss H."/>
            <person name="Munk A.C."/>
            <person name="Brettin T."/>
            <person name="Bruce D."/>
            <person name="Han C."/>
            <person name="Tapia R."/>
            <person name="Gilna P."/>
            <person name="Schmutz J."/>
            <person name="Larimer F."/>
            <person name="Land M."/>
            <person name="Hauser L."/>
            <person name="Kyrpides N."/>
            <person name="Kim E."/>
            <person name="Richardson P."/>
        </authorList>
    </citation>
    <scope>NUCLEOTIDE SEQUENCE [LARGE SCALE GENOMIC DNA]</scope>
    <source>
        <strain evidence="5">IMS101</strain>
    </source>
</reference>
<dbReference type="Pfam" id="PF17939">
    <property type="entry name" value="TetR_C_30"/>
    <property type="match status" value="1"/>
</dbReference>
<dbReference type="SUPFAM" id="SSF48498">
    <property type="entry name" value="Tetracyclin repressor-like, C-terminal domain"/>
    <property type="match status" value="1"/>
</dbReference>
<feature type="DNA-binding region" description="H-T-H motif" evidence="2">
    <location>
        <begin position="47"/>
        <end position="66"/>
    </location>
</feature>
<dbReference type="InterPro" id="IPR023772">
    <property type="entry name" value="DNA-bd_HTH_TetR-type_CS"/>
</dbReference>
<dbReference type="eggNOG" id="COG1309">
    <property type="taxonomic scope" value="Bacteria"/>
</dbReference>
<gene>
    <name evidence="5" type="ordered locus">Tery_1790</name>
</gene>
<dbReference type="PANTHER" id="PTHR30328:SF54">
    <property type="entry name" value="HTH-TYPE TRANSCRIPTIONAL REPRESSOR SCO4008"/>
    <property type="match status" value="1"/>
</dbReference>
<dbReference type="InterPro" id="IPR009057">
    <property type="entry name" value="Homeodomain-like_sf"/>
</dbReference>
<dbReference type="SUPFAM" id="SSF46689">
    <property type="entry name" value="Homeodomain-like"/>
    <property type="match status" value="1"/>
</dbReference>
<name>Q114M5_TRIEI</name>
<organism evidence="5">
    <name type="scientific">Trichodesmium erythraeum (strain IMS101)</name>
    <dbReference type="NCBI Taxonomy" id="203124"/>
    <lineage>
        <taxon>Bacteria</taxon>
        <taxon>Bacillati</taxon>
        <taxon>Cyanobacteriota</taxon>
        <taxon>Cyanophyceae</taxon>
        <taxon>Oscillatoriophycideae</taxon>
        <taxon>Oscillatoriales</taxon>
        <taxon>Microcoleaceae</taxon>
        <taxon>Trichodesmium</taxon>
    </lineage>
</organism>
<keyword evidence="1 2" id="KW-0238">DNA-binding</keyword>
<dbReference type="KEGG" id="ter:Tery_1790"/>
<evidence type="ECO:0000313" key="5">
    <source>
        <dbReference type="EMBL" id="ABG51049.1"/>
    </source>
</evidence>
<dbReference type="PANTHER" id="PTHR30328">
    <property type="entry name" value="TRANSCRIPTIONAL REPRESSOR"/>
    <property type="match status" value="1"/>
</dbReference>
<feature type="region of interest" description="Disordered" evidence="3">
    <location>
        <begin position="1"/>
        <end position="23"/>
    </location>
</feature>
<dbReference type="InterPro" id="IPR001647">
    <property type="entry name" value="HTH_TetR"/>
</dbReference>
<evidence type="ECO:0000259" key="4">
    <source>
        <dbReference type="PROSITE" id="PS50977"/>
    </source>
</evidence>
<dbReference type="RefSeq" id="WP_011611424.1">
    <property type="nucleotide sequence ID" value="NC_008312.1"/>
</dbReference>
<dbReference type="STRING" id="203124.Tery_1790"/>
<dbReference type="HOGENOM" id="CLU_069356_19_1_3"/>
<feature type="domain" description="HTH tetR-type" evidence="4">
    <location>
        <begin position="24"/>
        <end position="84"/>
    </location>
</feature>
<dbReference type="InterPro" id="IPR041586">
    <property type="entry name" value="PsrA_TetR_C"/>
</dbReference>
<dbReference type="InterPro" id="IPR050109">
    <property type="entry name" value="HTH-type_TetR-like_transc_reg"/>
</dbReference>
<dbReference type="Gene3D" id="1.10.357.10">
    <property type="entry name" value="Tetracycline Repressor, domain 2"/>
    <property type="match status" value="1"/>
</dbReference>
<dbReference type="AlphaFoldDB" id="Q114M5"/>
<sequence length="220" mass="25140">MIKSNQAAYSGKQTQDSMSKNSTIDTKEKILNAAEKRFASLGFTGTSLRAIVREADVNLAAIHYHFGSKEELFIAVVRRVGQPIVQEQLRQLKILEESDQLPSLPEILTAFVSPPLKMLQQGSEESRIHAQFMGCCRTELHPIHKRVEQEFRTIQQRFLYILTKVLPHKYPTELKWNLDLIVAMVVRSLNQIEESEILSDNSIDQFIEHLVTFISYGISV</sequence>
<evidence type="ECO:0000256" key="3">
    <source>
        <dbReference type="SAM" id="MobiDB-lite"/>
    </source>
</evidence>
<dbReference type="PRINTS" id="PR00455">
    <property type="entry name" value="HTHTETR"/>
</dbReference>